<evidence type="ECO:0000313" key="7">
    <source>
        <dbReference type="EMBL" id="PSJ32281.1"/>
    </source>
</evidence>
<evidence type="ECO:0000256" key="4">
    <source>
        <dbReference type="ARBA" id="ARBA00022989"/>
    </source>
</evidence>
<dbReference type="Pfam" id="PF04011">
    <property type="entry name" value="LemA"/>
    <property type="match status" value="1"/>
</dbReference>
<protein>
    <submittedName>
        <fullName evidence="7">Membrane protein</fullName>
    </submittedName>
</protein>
<evidence type="ECO:0000256" key="5">
    <source>
        <dbReference type="ARBA" id="ARBA00023136"/>
    </source>
</evidence>
<name>A0A2P7Q2T8_9FIRM</name>
<dbReference type="AlphaFoldDB" id="A0A2P7Q2T8"/>
<organism evidence="7 8">
    <name type="scientific">Peptostreptococcus russellii</name>
    <dbReference type="NCBI Taxonomy" id="215200"/>
    <lineage>
        <taxon>Bacteria</taxon>
        <taxon>Bacillati</taxon>
        <taxon>Bacillota</taxon>
        <taxon>Clostridia</taxon>
        <taxon>Peptostreptococcales</taxon>
        <taxon>Peptostreptococcaceae</taxon>
        <taxon>Peptostreptococcus</taxon>
    </lineage>
</organism>
<evidence type="ECO:0000256" key="1">
    <source>
        <dbReference type="ARBA" id="ARBA00004167"/>
    </source>
</evidence>
<reference evidence="7" key="1">
    <citation type="thesis" date="2015" institute="Rutgers" country="The State University of New Jersey, 14 College Farm Rd., New Brunswick, NJ, USA">
        <title>Ammonia toxicity in bacteria and its implications for treatment of and resource recovery from highly nitrogenous organic wastes.</title>
        <authorList>
            <person name="Luther A.K."/>
        </authorList>
    </citation>
    <scope>NUCLEOTIDE SEQUENCE</scope>
    <source>
        <strain evidence="7">RT-10B</strain>
    </source>
</reference>
<accession>A0A2P7Q2T8</accession>
<comment type="similarity">
    <text evidence="2">Belongs to the LemA family.</text>
</comment>
<dbReference type="InterPro" id="IPR007156">
    <property type="entry name" value="MamQ_LemA"/>
</dbReference>
<comment type="subcellular location">
    <subcellularLocation>
        <location evidence="1">Membrane</location>
        <topology evidence="1">Single-pass membrane protein</topology>
    </subcellularLocation>
</comment>
<sequence length="185" mass="21002">MSKALIIVIAIIVIIALWLMSSYNKLVGLRNSAKEGFSTMDVYLKKRFDMIPNLVETVKGYASHESKTLESVIQARNSIANATNISDQLEGENMLTNTLRSLFALSEAYPDLKANQNFIDLQEKIQGVEEDIANSRKYYNGTVLALNNAIEMFPSNIVAKMFRFEQMSMFEVSNKEERENVKVQF</sequence>
<keyword evidence="5 6" id="KW-0472">Membrane</keyword>
<feature type="transmembrane region" description="Helical" evidence="6">
    <location>
        <begin position="6"/>
        <end position="24"/>
    </location>
</feature>
<dbReference type="Proteomes" id="UP000241434">
    <property type="component" value="Unassembled WGS sequence"/>
</dbReference>
<keyword evidence="3 6" id="KW-0812">Transmembrane</keyword>
<proteinExistence type="inferred from homology"/>
<gene>
    <name evidence="7" type="ORF">UF10_00510</name>
</gene>
<dbReference type="PANTHER" id="PTHR34478:SF2">
    <property type="entry name" value="MEMBRANE PROTEIN"/>
    <property type="match status" value="1"/>
</dbReference>
<dbReference type="InterPro" id="IPR023353">
    <property type="entry name" value="LemA-like_dom_sf"/>
</dbReference>
<evidence type="ECO:0000256" key="3">
    <source>
        <dbReference type="ARBA" id="ARBA00022692"/>
    </source>
</evidence>
<dbReference type="PANTHER" id="PTHR34478">
    <property type="entry name" value="PROTEIN LEMA"/>
    <property type="match status" value="1"/>
</dbReference>
<evidence type="ECO:0000256" key="2">
    <source>
        <dbReference type="ARBA" id="ARBA00008854"/>
    </source>
</evidence>
<dbReference type="GO" id="GO:0016020">
    <property type="term" value="C:membrane"/>
    <property type="evidence" value="ECO:0007669"/>
    <property type="project" value="UniProtKB-SubCell"/>
</dbReference>
<dbReference type="EMBL" id="JYGE01000001">
    <property type="protein sequence ID" value="PSJ32281.1"/>
    <property type="molecule type" value="Genomic_DNA"/>
</dbReference>
<evidence type="ECO:0000256" key="6">
    <source>
        <dbReference type="SAM" id="Phobius"/>
    </source>
</evidence>
<keyword evidence="8" id="KW-1185">Reference proteome</keyword>
<dbReference type="RefSeq" id="WP_106775898.1">
    <property type="nucleotide sequence ID" value="NZ_JYGE01000001.1"/>
</dbReference>
<evidence type="ECO:0000313" key="8">
    <source>
        <dbReference type="Proteomes" id="UP000241434"/>
    </source>
</evidence>
<keyword evidence="4 6" id="KW-1133">Transmembrane helix</keyword>
<dbReference type="OrthoDB" id="9804152at2"/>
<comment type="caution">
    <text evidence="7">The sequence shown here is derived from an EMBL/GenBank/DDBJ whole genome shotgun (WGS) entry which is preliminary data.</text>
</comment>
<dbReference type="Gene3D" id="1.20.1440.20">
    <property type="entry name" value="LemA-like domain"/>
    <property type="match status" value="1"/>
</dbReference>
<dbReference type="SUPFAM" id="SSF140478">
    <property type="entry name" value="LemA-like"/>
    <property type="match status" value="1"/>
</dbReference>